<dbReference type="RefSeq" id="WP_090069889.1">
    <property type="nucleotide sequence ID" value="NZ_FOFT01000013.1"/>
</dbReference>
<reference evidence="2" key="1">
    <citation type="submission" date="2016-10" db="EMBL/GenBank/DDBJ databases">
        <authorList>
            <person name="Varghese N."/>
            <person name="Submissions S."/>
        </authorList>
    </citation>
    <scope>NUCLEOTIDE SEQUENCE [LARGE SCALE GENOMIC DNA]</scope>
    <source>
        <strain evidence="2">CGMCC 4.578</strain>
    </source>
</reference>
<proteinExistence type="predicted"/>
<accession>A0A1H9X2Z2</accession>
<name>A0A1H9X2Z2_9PSEU</name>
<protein>
    <submittedName>
        <fullName evidence="1">Uncharacterized protein</fullName>
    </submittedName>
</protein>
<keyword evidence="2" id="KW-1185">Reference proteome</keyword>
<gene>
    <name evidence="1" type="ORF">SAMN05216195_113169</name>
</gene>
<organism evidence="1 2">
    <name type="scientific">Lentzea flaviverrucosa</name>
    <dbReference type="NCBI Taxonomy" id="200379"/>
    <lineage>
        <taxon>Bacteria</taxon>
        <taxon>Bacillati</taxon>
        <taxon>Actinomycetota</taxon>
        <taxon>Actinomycetes</taxon>
        <taxon>Pseudonocardiales</taxon>
        <taxon>Pseudonocardiaceae</taxon>
        <taxon>Lentzea</taxon>
    </lineage>
</organism>
<sequence length="114" mass="13158">MAVMHVENGSSRWLVVWLEPFGEDRWLERGEMVCIRTDNVGDELAFNVETHATDEERAAGIENMTIYIENCSLYADVTDRDGNVVECGHKRPEEIDREWAARRAAAEEELSRTW</sequence>
<dbReference type="AlphaFoldDB" id="A0A1H9X2Z2"/>
<evidence type="ECO:0000313" key="1">
    <source>
        <dbReference type="EMBL" id="SES40578.1"/>
    </source>
</evidence>
<evidence type="ECO:0000313" key="2">
    <source>
        <dbReference type="Proteomes" id="UP000199028"/>
    </source>
</evidence>
<dbReference type="Proteomes" id="UP000199028">
    <property type="component" value="Unassembled WGS sequence"/>
</dbReference>
<dbReference type="EMBL" id="FOFT01000013">
    <property type="protein sequence ID" value="SES40578.1"/>
    <property type="molecule type" value="Genomic_DNA"/>
</dbReference>
<dbReference type="OrthoDB" id="4329452at2"/>